<evidence type="ECO:0000313" key="1">
    <source>
        <dbReference type="EMBL" id="KJH47332.1"/>
    </source>
</evidence>
<name>A0A0D8XU44_DICVI</name>
<sequence length="124" mass="14329">MRLGEFFGVRRPLMSTRIPKQMNKHQLNSDDFIKEKLMREIEESKKEVDAALLDVRGQTAVIRRAYLNEKLKMTIILSGDEVAGVMSYGIIIPEEKKGLHYKYQRAGVMSYGIIIPEEKKRTTL</sequence>
<organism evidence="1 2">
    <name type="scientific">Dictyocaulus viviparus</name>
    <name type="common">Bovine lungworm</name>
    <dbReference type="NCBI Taxonomy" id="29172"/>
    <lineage>
        <taxon>Eukaryota</taxon>
        <taxon>Metazoa</taxon>
        <taxon>Ecdysozoa</taxon>
        <taxon>Nematoda</taxon>
        <taxon>Chromadorea</taxon>
        <taxon>Rhabditida</taxon>
        <taxon>Rhabditina</taxon>
        <taxon>Rhabditomorpha</taxon>
        <taxon>Strongyloidea</taxon>
        <taxon>Metastrongylidae</taxon>
        <taxon>Dictyocaulus</taxon>
    </lineage>
</organism>
<evidence type="ECO:0000313" key="2">
    <source>
        <dbReference type="Proteomes" id="UP000053766"/>
    </source>
</evidence>
<protein>
    <submittedName>
        <fullName evidence="1">Uncharacterized protein</fullName>
    </submittedName>
</protein>
<dbReference type="EMBL" id="KN716312">
    <property type="protein sequence ID" value="KJH47332.1"/>
    <property type="molecule type" value="Genomic_DNA"/>
</dbReference>
<reference evidence="1 2" key="1">
    <citation type="submission" date="2013-11" db="EMBL/GenBank/DDBJ databases">
        <title>Draft genome of the bovine lungworm Dictyocaulus viviparus.</title>
        <authorList>
            <person name="Mitreva M."/>
        </authorList>
    </citation>
    <scope>NUCLEOTIDE SEQUENCE [LARGE SCALE GENOMIC DNA]</scope>
    <source>
        <strain evidence="1 2">HannoverDv2000</strain>
    </source>
</reference>
<dbReference type="Proteomes" id="UP000053766">
    <property type="component" value="Unassembled WGS sequence"/>
</dbReference>
<gene>
    <name evidence="1" type="ORF">DICVIV_06581</name>
</gene>
<dbReference type="AlphaFoldDB" id="A0A0D8XU44"/>
<keyword evidence="2" id="KW-1185">Reference proteome</keyword>
<accession>A0A0D8XU44</accession>
<reference evidence="2" key="2">
    <citation type="journal article" date="2016" name="Sci. Rep.">
        <title>Dictyocaulus viviparus genome, variome and transcriptome elucidate lungworm biology and support future intervention.</title>
        <authorList>
            <person name="McNulty S.N."/>
            <person name="Strube C."/>
            <person name="Rosa B.A."/>
            <person name="Martin J.C."/>
            <person name="Tyagi R."/>
            <person name="Choi Y.J."/>
            <person name="Wang Q."/>
            <person name="Hallsworth Pepin K."/>
            <person name="Zhang X."/>
            <person name="Ozersky P."/>
            <person name="Wilson R.K."/>
            <person name="Sternberg P.W."/>
            <person name="Gasser R.B."/>
            <person name="Mitreva M."/>
        </authorList>
    </citation>
    <scope>NUCLEOTIDE SEQUENCE [LARGE SCALE GENOMIC DNA]</scope>
    <source>
        <strain evidence="2">HannoverDv2000</strain>
    </source>
</reference>
<proteinExistence type="predicted"/>